<accession>A0A507FCN6</accession>
<evidence type="ECO:0000256" key="4">
    <source>
        <dbReference type="ARBA" id="ARBA00022692"/>
    </source>
</evidence>
<dbReference type="PANTHER" id="PTHR33567:SF3">
    <property type="entry name" value="CHROMATE ION TRANSPORTER (EUROFUNG)"/>
    <property type="match status" value="1"/>
</dbReference>
<feature type="transmembrane region" description="Helical" evidence="8">
    <location>
        <begin position="389"/>
        <end position="410"/>
    </location>
</feature>
<evidence type="ECO:0000256" key="1">
    <source>
        <dbReference type="ARBA" id="ARBA00004651"/>
    </source>
</evidence>
<dbReference type="PANTHER" id="PTHR33567">
    <property type="entry name" value="CHROMATE ION TRANSPORTER (EUROFUNG)"/>
    <property type="match status" value="1"/>
</dbReference>
<keyword evidence="5 8" id="KW-1133">Transmembrane helix</keyword>
<keyword evidence="6 8" id="KW-0472">Membrane</keyword>
<dbReference type="Pfam" id="PF02417">
    <property type="entry name" value="Chromate_transp"/>
    <property type="match status" value="2"/>
</dbReference>
<dbReference type="GO" id="GO:0015109">
    <property type="term" value="F:chromate transmembrane transporter activity"/>
    <property type="evidence" value="ECO:0007669"/>
    <property type="project" value="InterPro"/>
</dbReference>
<evidence type="ECO:0000313" key="10">
    <source>
        <dbReference type="Proteomes" id="UP000320333"/>
    </source>
</evidence>
<keyword evidence="4 8" id="KW-0812">Transmembrane</keyword>
<feature type="transmembrane region" description="Helical" evidence="8">
    <location>
        <begin position="285"/>
        <end position="305"/>
    </location>
</feature>
<comment type="similarity">
    <text evidence="2">Belongs to the chromate ion transporter (CHR) (TC 2.A.51) family.</text>
</comment>
<comment type="subcellular location">
    <subcellularLocation>
        <location evidence="1">Cell membrane</location>
        <topology evidence="1">Multi-pass membrane protein</topology>
    </subcellularLocation>
</comment>
<keyword evidence="10" id="KW-1185">Reference proteome</keyword>
<feature type="transmembrane region" description="Helical" evidence="8">
    <location>
        <begin position="422"/>
        <end position="442"/>
    </location>
</feature>
<comment type="caution">
    <text evidence="9">The sequence shown here is derived from an EMBL/GenBank/DDBJ whole genome shotgun (WGS) entry which is preliminary data.</text>
</comment>
<feature type="compositionally biased region" description="Low complexity" evidence="7">
    <location>
        <begin position="14"/>
        <end position="24"/>
    </location>
</feature>
<evidence type="ECO:0000256" key="2">
    <source>
        <dbReference type="ARBA" id="ARBA00005262"/>
    </source>
</evidence>
<name>A0A507FCN6_9FUNG</name>
<dbReference type="Proteomes" id="UP000320333">
    <property type="component" value="Unassembled WGS sequence"/>
</dbReference>
<proteinExistence type="inferred from homology"/>
<gene>
    <name evidence="9" type="ORF">CcCBS67573_g05399</name>
</gene>
<reference evidence="9 10" key="1">
    <citation type="journal article" date="2019" name="Sci. Rep.">
        <title>Comparative genomics of chytrid fungi reveal insights into the obligate biotrophic and pathogenic lifestyle of Synchytrium endobioticum.</title>
        <authorList>
            <person name="van de Vossenberg B.T.L.H."/>
            <person name="Warris S."/>
            <person name="Nguyen H.D.T."/>
            <person name="van Gent-Pelzer M.P.E."/>
            <person name="Joly D.L."/>
            <person name="van de Geest H.C."/>
            <person name="Bonants P.J.M."/>
            <person name="Smith D.S."/>
            <person name="Levesque C.A."/>
            <person name="van der Lee T.A.J."/>
        </authorList>
    </citation>
    <scope>NUCLEOTIDE SEQUENCE [LARGE SCALE GENOMIC DNA]</scope>
    <source>
        <strain evidence="9 10">CBS 675.73</strain>
    </source>
</reference>
<evidence type="ECO:0000313" key="9">
    <source>
        <dbReference type="EMBL" id="TPX73340.1"/>
    </source>
</evidence>
<evidence type="ECO:0000256" key="7">
    <source>
        <dbReference type="SAM" id="MobiDB-lite"/>
    </source>
</evidence>
<dbReference type="InterPro" id="IPR014047">
    <property type="entry name" value="Chr_Tranpt_l_chain"/>
</dbReference>
<feature type="transmembrane region" description="Helical" evidence="8">
    <location>
        <begin position="317"/>
        <end position="339"/>
    </location>
</feature>
<feature type="region of interest" description="Disordered" evidence="7">
    <location>
        <begin position="1"/>
        <end position="27"/>
    </location>
</feature>
<feature type="transmembrane region" description="Helical" evidence="8">
    <location>
        <begin position="351"/>
        <end position="377"/>
    </location>
</feature>
<evidence type="ECO:0000256" key="8">
    <source>
        <dbReference type="SAM" id="Phobius"/>
    </source>
</evidence>
<dbReference type="OrthoDB" id="2160638at2759"/>
<evidence type="ECO:0008006" key="11">
    <source>
        <dbReference type="Google" id="ProtNLM"/>
    </source>
</evidence>
<dbReference type="PIRSF" id="PIRSF004810">
    <property type="entry name" value="ChrA"/>
    <property type="match status" value="1"/>
</dbReference>
<feature type="transmembrane region" description="Helical" evidence="8">
    <location>
        <begin position="141"/>
        <end position="161"/>
    </location>
</feature>
<dbReference type="InterPro" id="IPR003370">
    <property type="entry name" value="Chromate_transpt"/>
</dbReference>
<dbReference type="GO" id="GO:0005886">
    <property type="term" value="C:plasma membrane"/>
    <property type="evidence" value="ECO:0007669"/>
    <property type="project" value="UniProtKB-SubCell"/>
</dbReference>
<dbReference type="EMBL" id="QEAP01000192">
    <property type="protein sequence ID" value="TPX73340.1"/>
    <property type="molecule type" value="Genomic_DNA"/>
</dbReference>
<keyword evidence="3" id="KW-1003">Cell membrane</keyword>
<dbReference type="STRING" id="246404.A0A507FCN6"/>
<dbReference type="AlphaFoldDB" id="A0A507FCN6"/>
<organism evidence="9 10">
    <name type="scientific">Chytriomyces confervae</name>
    <dbReference type="NCBI Taxonomy" id="246404"/>
    <lineage>
        <taxon>Eukaryota</taxon>
        <taxon>Fungi</taxon>
        <taxon>Fungi incertae sedis</taxon>
        <taxon>Chytridiomycota</taxon>
        <taxon>Chytridiomycota incertae sedis</taxon>
        <taxon>Chytridiomycetes</taxon>
        <taxon>Chytridiales</taxon>
        <taxon>Chytriomycetaceae</taxon>
        <taxon>Chytriomyces</taxon>
    </lineage>
</organism>
<feature type="transmembrane region" description="Helical" evidence="8">
    <location>
        <begin position="105"/>
        <end position="129"/>
    </location>
</feature>
<evidence type="ECO:0000256" key="5">
    <source>
        <dbReference type="ARBA" id="ARBA00022989"/>
    </source>
</evidence>
<sequence length="501" mass="53986">MGVRFGFKNRRKNQTATQQESSQTSRKHIPLGERLTEVVLNYFPLSYITWGGPQASIAVMLNLFVVKKKWISEEMFAELYAISNALPGPPASQLAFTIALIRGGVLPAVVSFLVWSLPGAIVMGTIGYFVGTVGTTTLPPWVTYMGHSLAAVGVALVAFATKQLAGKLMFDKTTCTIAALTVMLVVNFTSVAWLIPSILVSAGLFTYGEHFLPGCIARFKERRTRNSGPFLVSEVVVVVEDAVPQFQEHLDAIEMQDPVTVPAVNTTNEETSDLNIYFSYSTRTGIFLIAVYIGVLVLSIVLRQLNLNLAANIFSQFYFVGAIIFGGGSVVVPLLYSYVVSSTGWLTSSEFLMGVAVINAIPGPNFNFAAYCGALAFRGTGWSSLAGATLAWVAIHLPGLVLKAGVLPFWRNYRDLQLVKPIFKGLNSVAVGLMFSAVYLLWQKAVSIPGGGAENLGVHPGWVAMMVAAFTALEVWRVPSSLVVLAGGVVGGLAYFLFGRV</sequence>
<evidence type="ECO:0000256" key="3">
    <source>
        <dbReference type="ARBA" id="ARBA00022475"/>
    </source>
</evidence>
<evidence type="ECO:0000256" key="6">
    <source>
        <dbReference type="ARBA" id="ARBA00023136"/>
    </source>
</evidence>
<protein>
    <recommendedName>
        <fullName evidence="11">Chromate transporter</fullName>
    </recommendedName>
</protein>
<feature type="transmembrane region" description="Helical" evidence="8">
    <location>
        <begin position="173"/>
        <end position="195"/>
    </location>
</feature>
<feature type="transmembrane region" description="Helical" evidence="8">
    <location>
        <begin position="479"/>
        <end position="498"/>
    </location>
</feature>